<sequence length="358" mass="37688">MNKLQRMSAIAGLALAVCALVGCGGGGGGDPAVDTTPPPAGGGNAVNPGLTGSIYMTPVASLDLLRVDAATGASTPVVRAPSNKHLLYVSPDGSRYAQVVHDSVVGQENSEYMVLEVYDTATKNRLFKLEFDGFANNFGFSPDNRFLAAIRYPNRVGELNLAESGLAILDLADPANPTTVVNFSRTGKNVVFGYDWLPNNQFVYLRGDRSIVTGSALVAGGNETVKGTVDVPAGLFIGRTINASPDGTQLLVNFNWEDGVTQFDVWVTAADGSGSQRFSTGKYGGGASWSPDGKYIVLSTDAGFYSQGGASTAYCKRWYAPSTARNVYEGSPESRQVQYLESGKAAVMPCRAGATYLN</sequence>
<reference evidence="1 2" key="1">
    <citation type="submission" date="2016-04" db="EMBL/GenBank/DDBJ databases">
        <title>Complete genome sequence of natural rubber-degrading, novel Gram-negative bacterium, Rhizobacter gummiphilus strain NS21.</title>
        <authorList>
            <person name="Tabata M."/>
            <person name="Kasai D."/>
            <person name="Fukuda M."/>
        </authorList>
    </citation>
    <scope>NUCLEOTIDE SEQUENCE [LARGE SCALE GENOMIC DNA]</scope>
    <source>
        <strain evidence="1 2">NS21</strain>
    </source>
</reference>
<dbReference type="AlphaFoldDB" id="A0A1W6LH52"/>
<name>A0A1W6LH52_9BURK</name>
<evidence type="ECO:0000313" key="1">
    <source>
        <dbReference type="EMBL" id="ARN23546.1"/>
    </source>
</evidence>
<dbReference type="STRING" id="946333.A4W93_28655"/>
<dbReference type="SUPFAM" id="SSF82171">
    <property type="entry name" value="DPP6 N-terminal domain-like"/>
    <property type="match status" value="1"/>
</dbReference>
<dbReference type="InterPro" id="IPR015943">
    <property type="entry name" value="WD40/YVTN_repeat-like_dom_sf"/>
</dbReference>
<organism evidence="1 2">
    <name type="scientific">Piscinibacter gummiphilus</name>
    <dbReference type="NCBI Taxonomy" id="946333"/>
    <lineage>
        <taxon>Bacteria</taxon>
        <taxon>Pseudomonadati</taxon>
        <taxon>Pseudomonadota</taxon>
        <taxon>Betaproteobacteria</taxon>
        <taxon>Burkholderiales</taxon>
        <taxon>Sphaerotilaceae</taxon>
        <taxon>Piscinibacter</taxon>
    </lineage>
</organism>
<dbReference type="Pfam" id="PF07676">
    <property type="entry name" value="PD40"/>
    <property type="match status" value="1"/>
</dbReference>
<dbReference type="Proteomes" id="UP000193427">
    <property type="component" value="Chromosome"/>
</dbReference>
<dbReference type="RefSeq" id="WP_085753873.1">
    <property type="nucleotide sequence ID" value="NZ_BSPR01000017.1"/>
</dbReference>
<dbReference type="InterPro" id="IPR011659">
    <property type="entry name" value="WD40"/>
</dbReference>
<proteinExistence type="predicted"/>
<dbReference type="Gene3D" id="2.120.10.30">
    <property type="entry name" value="TolB, C-terminal domain"/>
    <property type="match status" value="1"/>
</dbReference>
<gene>
    <name evidence="1" type="ORF">A4W93_28655</name>
</gene>
<evidence type="ECO:0000313" key="2">
    <source>
        <dbReference type="Proteomes" id="UP000193427"/>
    </source>
</evidence>
<accession>A0A1W6LH52</accession>
<dbReference type="KEGG" id="rgu:A4W93_28655"/>
<keyword evidence="2" id="KW-1185">Reference proteome</keyword>
<dbReference type="OrthoDB" id="262125at2"/>
<protein>
    <submittedName>
        <fullName evidence="1">Uncharacterized protein</fullName>
    </submittedName>
</protein>
<dbReference type="InterPro" id="IPR011042">
    <property type="entry name" value="6-blade_b-propeller_TolB-like"/>
</dbReference>
<dbReference type="EMBL" id="CP015118">
    <property type="protein sequence ID" value="ARN23546.1"/>
    <property type="molecule type" value="Genomic_DNA"/>
</dbReference>
<dbReference type="Gene3D" id="2.130.10.10">
    <property type="entry name" value="YVTN repeat-like/Quinoprotein amine dehydrogenase"/>
    <property type="match status" value="1"/>
</dbReference>
<dbReference type="PROSITE" id="PS51257">
    <property type="entry name" value="PROKAR_LIPOPROTEIN"/>
    <property type="match status" value="1"/>
</dbReference>